<dbReference type="InterPro" id="IPR012000">
    <property type="entry name" value="Thiamin_PyroP_enz_cen_dom"/>
</dbReference>
<evidence type="ECO:0000256" key="4">
    <source>
        <dbReference type="ARBA" id="ARBA00022723"/>
    </source>
</evidence>
<dbReference type="Gene3D" id="3.40.50.970">
    <property type="match status" value="2"/>
</dbReference>
<keyword evidence="5" id="KW-0210">Decarboxylase</keyword>
<keyword evidence="8" id="KW-0456">Lyase</keyword>
<dbReference type="Pfam" id="PF02775">
    <property type="entry name" value="TPP_enzyme_C"/>
    <property type="match status" value="1"/>
</dbReference>
<dbReference type="InterPro" id="IPR029035">
    <property type="entry name" value="DHS-like_NAD/FAD-binding_dom"/>
</dbReference>
<dbReference type="GO" id="GO:0004737">
    <property type="term" value="F:pyruvate decarboxylase activity"/>
    <property type="evidence" value="ECO:0007669"/>
    <property type="project" value="TreeGrafter"/>
</dbReference>
<dbReference type="EMBL" id="JAADJU010000017">
    <property type="protein sequence ID" value="NMP29765.1"/>
    <property type="molecule type" value="Genomic_DNA"/>
</dbReference>
<organism evidence="14 15">
    <name type="scientific">Rouxiella aceris</name>
    <dbReference type="NCBI Taxonomy" id="2703884"/>
    <lineage>
        <taxon>Bacteria</taxon>
        <taxon>Pseudomonadati</taxon>
        <taxon>Pseudomonadota</taxon>
        <taxon>Gammaproteobacteria</taxon>
        <taxon>Enterobacterales</taxon>
        <taxon>Yersiniaceae</taxon>
        <taxon>Rouxiella</taxon>
    </lineage>
</organism>
<dbReference type="PANTHER" id="PTHR43452">
    <property type="entry name" value="PYRUVATE DECARBOXYLASE"/>
    <property type="match status" value="1"/>
</dbReference>
<keyword evidence="15" id="KW-1185">Reference proteome</keyword>
<keyword evidence="7 10" id="KW-0786">Thiamine pyrophosphate</keyword>
<evidence type="ECO:0000256" key="3">
    <source>
        <dbReference type="ARBA" id="ARBA00007812"/>
    </source>
</evidence>
<evidence type="ECO:0000259" key="13">
    <source>
        <dbReference type="Pfam" id="PF02776"/>
    </source>
</evidence>
<feature type="binding site" evidence="9">
    <location>
        <position position="468"/>
    </location>
    <ligand>
        <name>Mg(2+)</name>
        <dbReference type="ChEBI" id="CHEBI:18420"/>
    </ligand>
</feature>
<feature type="binding site" evidence="9">
    <location>
        <position position="470"/>
    </location>
    <ligand>
        <name>Mg(2+)</name>
        <dbReference type="ChEBI" id="CHEBI:18420"/>
    </ligand>
</feature>
<evidence type="ECO:0000256" key="2">
    <source>
        <dbReference type="ARBA" id="ARBA00001964"/>
    </source>
</evidence>
<dbReference type="FunFam" id="3.40.50.970:FF:000024">
    <property type="entry name" value="Pyruvate decarboxylase isozyme"/>
    <property type="match status" value="1"/>
</dbReference>
<dbReference type="AlphaFoldDB" id="A0A848MPP9"/>
<feature type="binding site" evidence="9">
    <location>
        <position position="441"/>
    </location>
    <ligand>
        <name>Mg(2+)</name>
        <dbReference type="ChEBI" id="CHEBI:18420"/>
    </ligand>
</feature>
<dbReference type="InterPro" id="IPR047214">
    <property type="entry name" value="TPP_PDC_IPDC"/>
</dbReference>
<dbReference type="InterPro" id="IPR012110">
    <property type="entry name" value="PDC/IPDC-like"/>
</dbReference>
<comment type="cofactor">
    <cofactor evidence="1">
        <name>a metal cation</name>
        <dbReference type="ChEBI" id="CHEBI:25213"/>
    </cofactor>
</comment>
<comment type="cofactor">
    <cofactor evidence="9">
        <name>Mg(2+)</name>
        <dbReference type="ChEBI" id="CHEBI:18420"/>
    </cofactor>
    <text evidence="9">Binds 1 Mg(2+) per subunit.</text>
</comment>
<sequence length="563" mass="62643">MSINKTITIGCYLFSQLRKIGVRHVIGLPGDYNLQLIEQINQTSELSFVGTCNELNAAYAADGYARLNGISSLLTTYGVGDLSAINGVAGAYAEHVSMVCITGSPPSHVNANHLSTHHSTADGNFSNVLNCFKEFTVAQTCLTYINAVEEIDRVLRACIRERRPVYIQIPSDIAYLQVTIPQAAIARSICPDSSEPRMLQDVVARLLPRLGAAVKPAFLLDIDVERYQLKADIQYLAEVLNIPMIALSTAKCVVDESHPRFYGTYSGAASTRQVRERVEESDCLIAFSPRFIDINSALYSCKLPDDTIYVNPQNVLWQGQAFPGLRSRDLLNCIIETLGIQYVPQFPRPSQSQNTALVLAMAEKKITHHYFWQRMSHFFQQDDVVVAECGTSHIALSSIPMPENVCFLCQPVWGAIGYTLPALLGSLLSNASRRHILFIGDGAFQLTVQELSTILLYDFNPIIFLINNKGYTIERHILGSGAEYNEVADWSYTELAGCFNKKHTAFTTIVNNEVELEYALKACEKQRRLSFIQINFDPLDCPQSLKSFGKMIANFDYGPYGPQ</sequence>
<protein>
    <submittedName>
        <fullName evidence="14">Alpha-keto acid decarboxylase family protein</fullName>
    </submittedName>
</protein>
<reference evidence="14 15" key="2">
    <citation type="submission" date="2020-06" db="EMBL/GenBank/DDBJ databases">
        <title>Polyphasic characterization of a Rahnella strain isolated from tree sap.</title>
        <authorList>
            <person name="Kim I.S."/>
        </authorList>
    </citation>
    <scope>NUCLEOTIDE SEQUENCE [LARGE SCALE GENOMIC DNA]</scope>
    <source>
        <strain evidence="14 15">SAP-1</strain>
    </source>
</reference>
<dbReference type="RefSeq" id="WP_169405475.1">
    <property type="nucleotide sequence ID" value="NZ_JAADJU010000017.1"/>
</dbReference>
<evidence type="ECO:0000259" key="11">
    <source>
        <dbReference type="Pfam" id="PF00205"/>
    </source>
</evidence>
<evidence type="ECO:0000256" key="6">
    <source>
        <dbReference type="ARBA" id="ARBA00022842"/>
    </source>
</evidence>
<dbReference type="PANTHER" id="PTHR43452:SF30">
    <property type="entry name" value="PYRUVATE DECARBOXYLASE ISOZYME 1-RELATED"/>
    <property type="match status" value="1"/>
</dbReference>
<evidence type="ECO:0000256" key="10">
    <source>
        <dbReference type="RuleBase" id="RU362132"/>
    </source>
</evidence>
<dbReference type="PIRSF" id="PIRSF036565">
    <property type="entry name" value="Pyruvt_ip_decrb"/>
    <property type="match status" value="1"/>
</dbReference>
<dbReference type="GO" id="GO:0000949">
    <property type="term" value="P:aromatic amino acid family catabolic process to alcohol via Ehrlich pathway"/>
    <property type="evidence" value="ECO:0007669"/>
    <property type="project" value="TreeGrafter"/>
</dbReference>
<dbReference type="Gene3D" id="3.40.50.1220">
    <property type="entry name" value="TPP-binding domain"/>
    <property type="match status" value="1"/>
</dbReference>
<dbReference type="GO" id="GO:0005829">
    <property type="term" value="C:cytosol"/>
    <property type="evidence" value="ECO:0007669"/>
    <property type="project" value="TreeGrafter"/>
</dbReference>
<dbReference type="Pfam" id="PF02776">
    <property type="entry name" value="TPP_enzyme_N"/>
    <property type="match status" value="1"/>
</dbReference>
<name>A0A848MPP9_9GAMM</name>
<evidence type="ECO:0000259" key="12">
    <source>
        <dbReference type="Pfam" id="PF02775"/>
    </source>
</evidence>
<dbReference type="CDD" id="cd07038">
    <property type="entry name" value="TPP_PYR_PDC_IPDC_like"/>
    <property type="match status" value="1"/>
</dbReference>
<dbReference type="CDD" id="cd02005">
    <property type="entry name" value="TPP_PDC_IPDC"/>
    <property type="match status" value="1"/>
</dbReference>
<keyword evidence="4 9" id="KW-0479">Metal-binding</keyword>
<dbReference type="FunFam" id="3.40.50.970:FF:000019">
    <property type="entry name" value="Pyruvate decarboxylase isozyme"/>
    <property type="match status" value="1"/>
</dbReference>
<proteinExistence type="inferred from homology"/>
<dbReference type="InterPro" id="IPR012001">
    <property type="entry name" value="Thiamin_PyroP_enz_TPP-bd_dom"/>
</dbReference>
<gene>
    <name evidence="14" type="ORF">GW590_23245</name>
</gene>
<comment type="caution">
    <text evidence="14">The sequence shown here is derived from an EMBL/GenBank/DDBJ whole genome shotgun (WGS) entry which is preliminary data.</text>
</comment>
<evidence type="ECO:0000256" key="9">
    <source>
        <dbReference type="PIRSR" id="PIRSR036565-2"/>
    </source>
</evidence>
<comment type="similarity">
    <text evidence="3 10">Belongs to the TPP enzyme family.</text>
</comment>
<feature type="domain" description="Thiamine pyrophosphate enzyme TPP-binding" evidence="12">
    <location>
        <begin position="400"/>
        <end position="534"/>
    </location>
</feature>
<dbReference type="SUPFAM" id="SSF52467">
    <property type="entry name" value="DHS-like NAD/FAD-binding domain"/>
    <property type="match status" value="1"/>
</dbReference>
<accession>A0A848MPP9</accession>
<dbReference type="InterPro" id="IPR047213">
    <property type="entry name" value="TPP_PYR_PDC_IPDC-like"/>
</dbReference>
<dbReference type="InterPro" id="IPR011766">
    <property type="entry name" value="TPP_enzyme_TPP-bd"/>
</dbReference>
<dbReference type="SUPFAM" id="SSF52518">
    <property type="entry name" value="Thiamin diphosphate-binding fold (THDP-binding)"/>
    <property type="match status" value="2"/>
</dbReference>
<keyword evidence="6 9" id="KW-0460">Magnesium</keyword>
<dbReference type="Pfam" id="PF00205">
    <property type="entry name" value="TPP_enzyme_M"/>
    <property type="match status" value="1"/>
</dbReference>
<dbReference type="GO" id="GO:0030976">
    <property type="term" value="F:thiamine pyrophosphate binding"/>
    <property type="evidence" value="ECO:0007669"/>
    <property type="project" value="InterPro"/>
</dbReference>
<evidence type="ECO:0000256" key="8">
    <source>
        <dbReference type="ARBA" id="ARBA00023239"/>
    </source>
</evidence>
<feature type="domain" description="Thiamine pyrophosphate enzyme N-terminal TPP-binding" evidence="13">
    <location>
        <begin position="8"/>
        <end position="111"/>
    </location>
</feature>
<evidence type="ECO:0000313" key="15">
    <source>
        <dbReference type="Proteomes" id="UP000585363"/>
    </source>
</evidence>
<evidence type="ECO:0000313" key="14">
    <source>
        <dbReference type="EMBL" id="NMP29765.1"/>
    </source>
</evidence>
<dbReference type="InterPro" id="IPR029061">
    <property type="entry name" value="THDP-binding"/>
</dbReference>
<evidence type="ECO:0000256" key="7">
    <source>
        <dbReference type="ARBA" id="ARBA00023052"/>
    </source>
</evidence>
<dbReference type="GO" id="GO:0000287">
    <property type="term" value="F:magnesium ion binding"/>
    <property type="evidence" value="ECO:0007669"/>
    <property type="project" value="InterPro"/>
</dbReference>
<feature type="domain" description="Thiamine pyrophosphate enzyme central" evidence="11">
    <location>
        <begin position="204"/>
        <end position="304"/>
    </location>
</feature>
<evidence type="ECO:0000256" key="5">
    <source>
        <dbReference type="ARBA" id="ARBA00022793"/>
    </source>
</evidence>
<dbReference type="Proteomes" id="UP000585363">
    <property type="component" value="Unassembled WGS sequence"/>
</dbReference>
<reference evidence="14 15" key="1">
    <citation type="submission" date="2020-01" db="EMBL/GenBank/DDBJ databases">
        <authorList>
            <person name="Lee S.D."/>
        </authorList>
    </citation>
    <scope>NUCLEOTIDE SEQUENCE [LARGE SCALE GENOMIC DNA]</scope>
    <source>
        <strain evidence="14 15">SAP-1</strain>
    </source>
</reference>
<evidence type="ECO:0000256" key="1">
    <source>
        <dbReference type="ARBA" id="ARBA00001920"/>
    </source>
</evidence>
<comment type="cofactor">
    <cofactor evidence="2">
        <name>thiamine diphosphate</name>
        <dbReference type="ChEBI" id="CHEBI:58937"/>
    </cofactor>
</comment>